<protein>
    <submittedName>
        <fullName evidence="2">Uncharacterized protein</fullName>
    </submittedName>
</protein>
<organism evidence="2 3">
    <name type="scientific">Gordonia phage Reyja</name>
    <dbReference type="NCBI Taxonomy" id="2571250"/>
    <lineage>
        <taxon>Viruses</taxon>
        <taxon>Duplodnaviria</taxon>
        <taxon>Heunggongvirae</taxon>
        <taxon>Uroviricota</taxon>
        <taxon>Caudoviricetes</taxon>
        <taxon>Santhisvirus</taxon>
        <taxon>Santhisvirus reyja</taxon>
    </lineage>
</organism>
<evidence type="ECO:0000313" key="3">
    <source>
        <dbReference type="Proteomes" id="UP000298786"/>
    </source>
</evidence>
<dbReference type="Proteomes" id="UP000298786">
    <property type="component" value="Segment"/>
</dbReference>
<feature type="transmembrane region" description="Helical" evidence="1">
    <location>
        <begin position="22"/>
        <end position="44"/>
    </location>
</feature>
<dbReference type="GeneID" id="80559528"/>
<keyword evidence="1" id="KW-0812">Transmembrane</keyword>
<evidence type="ECO:0000313" key="2">
    <source>
        <dbReference type="EMBL" id="QCG77747.1"/>
    </source>
</evidence>
<dbReference type="KEGG" id="vg:80559528"/>
<keyword evidence="3" id="KW-1185">Reference proteome</keyword>
<accession>A0A4D6TAG0</accession>
<keyword evidence="1" id="KW-1133">Transmembrane helix</keyword>
<dbReference type="EMBL" id="MK814759">
    <property type="protein sequence ID" value="QCG77747.1"/>
    <property type="molecule type" value="Genomic_DNA"/>
</dbReference>
<evidence type="ECO:0000256" key="1">
    <source>
        <dbReference type="SAM" id="Phobius"/>
    </source>
</evidence>
<dbReference type="RefSeq" id="YP_010842663.1">
    <property type="nucleotide sequence ID" value="NC_079144.1"/>
</dbReference>
<gene>
    <name evidence="2" type="primary">1</name>
    <name evidence="2" type="ORF">SEA_REYJA_1</name>
</gene>
<name>A0A4D6TAG0_9CAUD</name>
<reference evidence="2 3" key="1">
    <citation type="submission" date="2019-04" db="EMBL/GenBank/DDBJ databases">
        <authorList>
            <person name="Pope W.H."/>
            <person name="Garlena R.A."/>
            <person name="Russell D.A."/>
            <person name="Jacobs-Sera D."/>
            <person name="Hatfull G.F."/>
        </authorList>
    </citation>
    <scope>NUCLEOTIDE SEQUENCE [LARGE SCALE GENOMIC DNA]</scope>
</reference>
<sequence length="45" mass="4992">MGTAPRSDYEPPRPDLGGIPELIALCVVVIAIAAIGDWIGWWVWW</sequence>
<keyword evidence="1" id="KW-0472">Membrane</keyword>
<proteinExistence type="predicted"/>